<dbReference type="InterPro" id="IPR016024">
    <property type="entry name" value="ARM-type_fold"/>
</dbReference>
<dbReference type="GO" id="GO:0098003">
    <property type="term" value="P:viral tail assembly"/>
    <property type="evidence" value="ECO:0007669"/>
    <property type="project" value="UniProtKB-KW"/>
</dbReference>
<dbReference type="EMBL" id="BK016134">
    <property type="protein sequence ID" value="DAF97586.1"/>
    <property type="molecule type" value="Genomic_DNA"/>
</dbReference>
<dbReference type="Pfam" id="PF20155">
    <property type="entry name" value="TMP_3"/>
    <property type="match status" value="1"/>
</dbReference>
<keyword evidence="1" id="KW-1188">Viral release from host cell</keyword>
<protein>
    <submittedName>
        <fullName evidence="4">Tail tape measure</fullName>
    </submittedName>
</protein>
<organism evidence="4">
    <name type="scientific">Siphoviridae sp. ctEZK6</name>
    <dbReference type="NCBI Taxonomy" id="2825397"/>
    <lineage>
        <taxon>Viruses</taxon>
        <taxon>Duplodnaviria</taxon>
        <taxon>Heunggongvirae</taxon>
        <taxon>Uroviricota</taxon>
        <taxon>Caudoviricetes</taxon>
    </lineage>
</organism>
<proteinExistence type="predicted"/>
<feature type="domain" description="Tape measure protein N-terminal" evidence="3">
    <location>
        <begin position="54"/>
        <end position="228"/>
    </location>
</feature>
<keyword evidence="2" id="KW-0812">Transmembrane</keyword>
<sequence length="875" mass="90879">MGKQTVVVNILANTSGFRRGIDHVTGALGTLTSTATKTVGALGLSFAGLAATKGIARSMKIEEAQAKLRALGADAATVSQVSEDALKSVKGTAYGLDAAATAAASAMAAQIKPGKDMARYLSLVADTAQIAGVSMEEMGSIFGKVATNQKVTTMEMNQLADKGIPIWKYLSDEYGVSTEALRKMVTDGKVDLDHFLSAIEKNIGGAGKIMADTTKGAWSNMLAAVSRFGQVAASPIFPHIKTVFFEMTKGIDALTSAIKPYADRLAEFLGPRIQALLSGVGERVAGKIIEGANRLAELPTRVAAVMEAVKSRIRNATGVDPDAVAARFTAIAGKITVALRAMLPASLPDFANGIGEKLGSVFETLRPIMQGTFSALAPLLAPIKEAFSQIVPVITQLIGPAAQLASAFSPVHFLMQSLVPMLPKIAGALTTGISAALPIITNLVTTLGNTLTPLLPTISLLVQNIAEQIGGVLTDALVSIMPTVVVLIKTIADVVTAILPSLTPLLQGIADVVQAVVQAVMPLVPIVTALVTRIVGMLVPILPSLGTLLATVATLLGHLFTALSPLLTAIGNVASIILNILSAILTPLIGALTTVAQIIMDVLSTAISALDPIISAIVAVLSTFANVLTGVVATAIQFIAGIFNTVWTGVYLVTQTVWTAISTTIGSAVRFISTIVSTVISTITNIFNGGWNAIVGTARDAMNWLQNAVSGGISGVIGLIASLPSRALGALGNLGSALWNAGSQLIQGFIDGIKNMFGKVKDSLGWLTNKLTSWKGPESLDRRLLTPAGSMIIDGLINGFERRFPAVRSSLGGLTDMISNTSFDALDPNAISAAGGHVTVVNIRVDAQMLEPTPENGRKLADSLNEYIRLNGVNR</sequence>
<dbReference type="NCBIfam" id="TIGR02675">
    <property type="entry name" value="tape_meas_nterm"/>
    <property type="match status" value="1"/>
</dbReference>
<keyword evidence="1" id="KW-1245">Viral tail assembly</keyword>
<feature type="transmembrane region" description="Helical" evidence="2">
    <location>
        <begin position="665"/>
        <end position="684"/>
    </location>
</feature>
<feature type="transmembrane region" description="Helical" evidence="2">
    <location>
        <begin position="538"/>
        <end position="560"/>
    </location>
</feature>
<keyword evidence="2" id="KW-0472">Membrane</keyword>
<name>A0A8S5UT54_9CAUD</name>
<feature type="transmembrane region" description="Helical" evidence="2">
    <location>
        <begin position="704"/>
        <end position="723"/>
    </location>
</feature>
<feature type="transmembrane region" description="Helical" evidence="2">
    <location>
        <begin position="566"/>
        <end position="590"/>
    </location>
</feature>
<dbReference type="SUPFAM" id="SSF48371">
    <property type="entry name" value="ARM repeat"/>
    <property type="match status" value="1"/>
</dbReference>
<feature type="transmembrane region" description="Helical" evidence="2">
    <location>
        <begin position="512"/>
        <end position="531"/>
    </location>
</feature>
<feature type="transmembrane region" description="Helical" evidence="2">
    <location>
        <begin position="602"/>
        <end position="625"/>
    </location>
</feature>
<evidence type="ECO:0000256" key="1">
    <source>
        <dbReference type="ARBA" id="ARBA00022465"/>
    </source>
</evidence>
<keyword evidence="2" id="KW-1133">Transmembrane helix</keyword>
<evidence type="ECO:0000313" key="4">
    <source>
        <dbReference type="EMBL" id="DAF97586.1"/>
    </source>
</evidence>
<feature type="transmembrane region" description="Helical" evidence="2">
    <location>
        <begin position="631"/>
        <end position="653"/>
    </location>
</feature>
<dbReference type="InterPro" id="IPR013491">
    <property type="entry name" value="Tape_meas_N"/>
</dbReference>
<evidence type="ECO:0000256" key="2">
    <source>
        <dbReference type="SAM" id="Phobius"/>
    </source>
</evidence>
<reference evidence="4" key="1">
    <citation type="journal article" date="2021" name="Proc. Natl. Acad. Sci. U.S.A.">
        <title>A Catalog of Tens of Thousands of Viruses from Human Metagenomes Reveals Hidden Associations with Chronic Diseases.</title>
        <authorList>
            <person name="Tisza M.J."/>
            <person name="Buck C.B."/>
        </authorList>
    </citation>
    <scope>NUCLEOTIDE SEQUENCE</scope>
    <source>
        <strain evidence="4">CtEZK6</strain>
    </source>
</reference>
<evidence type="ECO:0000259" key="3">
    <source>
        <dbReference type="Pfam" id="PF20155"/>
    </source>
</evidence>
<accession>A0A8S5UT54</accession>